<evidence type="ECO:0000256" key="4">
    <source>
        <dbReference type="ARBA" id="ARBA00023125"/>
    </source>
</evidence>
<evidence type="ECO:0000256" key="7">
    <source>
        <dbReference type="PROSITE-ProRule" id="PRU01091"/>
    </source>
</evidence>
<proteinExistence type="predicted"/>
<dbReference type="Gene3D" id="6.10.250.690">
    <property type="match status" value="1"/>
</dbReference>
<dbReference type="FunFam" id="1.10.10.10:FF:000005">
    <property type="entry name" value="Two-component system response regulator"/>
    <property type="match status" value="1"/>
</dbReference>
<protein>
    <submittedName>
        <fullName evidence="10">DNA-binding response regulator</fullName>
    </submittedName>
</protein>
<keyword evidence="1 6" id="KW-0597">Phosphoprotein</keyword>
<dbReference type="PROSITE" id="PS51755">
    <property type="entry name" value="OMPR_PHOB"/>
    <property type="match status" value="1"/>
</dbReference>
<dbReference type="EMBL" id="CP016809">
    <property type="protein sequence ID" value="ANY71613.1"/>
    <property type="molecule type" value="Genomic_DNA"/>
</dbReference>
<dbReference type="PANTHER" id="PTHR48111">
    <property type="entry name" value="REGULATOR OF RPOS"/>
    <property type="match status" value="1"/>
</dbReference>
<dbReference type="GO" id="GO:0006355">
    <property type="term" value="P:regulation of DNA-templated transcription"/>
    <property type="evidence" value="ECO:0007669"/>
    <property type="project" value="InterPro"/>
</dbReference>
<evidence type="ECO:0000256" key="2">
    <source>
        <dbReference type="ARBA" id="ARBA00023012"/>
    </source>
</evidence>
<dbReference type="GO" id="GO:0000976">
    <property type="term" value="F:transcription cis-regulatory region binding"/>
    <property type="evidence" value="ECO:0007669"/>
    <property type="project" value="TreeGrafter"/>
</dbReference>
<evidence type="ECO:0000256" key="1">
    <source>
        <dbReference type="ARBA" id="ARBA00022553"/>
    </source>
</evidence>
<keyword evidence="3" id="KW-0805">Transcription regulation</keyword>
<dbReference type="SUPFAM" id="SSF52172">
    <property type="entry name" value="CheY-like"/>
    <property type="match status" value="1"/>
</dbReference>
<dbReference type="InterPro" id="IPR016032">
    <property type="entry name" value="Sig_transdc_resp-reg_C-effctor"/>
</dbReference>
<dbReference type="GO" id="GO:0000156">
    <property type="term" value="F:phosphorelay response regulator activity"/>
    <property type="evidence" value="ECO:0007669"/>
    <property type="project" value="TreeGrafter"/>
</dbReference>
<dbReference type="SMART" id="SM00448">
    <property type="entry name" value="REC"/>
    <property type="match status" value="1"/>
</dbReference>
<dbReference type="Gene3D" id="3.40.50.2300">
    <property type="match status" value="1"/>
</dbReference>
<dbReference type="InterPro" id="IPR001789">
    <property type="entry name" value="Sig_transdc_resp-reg_receiver"/>
</dbReference>
<keyword evidence="5" id="KW-0804">Transcription</keyword>
<name>A0A1B2DV82_9BACL</name>
<feature type="DNA-binding region" description="OmpR/PhoB-type" evidence="7">
    <location>
        <begin position="128"/>
        <end position="226"/>
    </location>
</feature>
<evidence type="ECO:0000313" key="10">
    <source>
        <dbReference type="EMBL" id="ANY71613.1"/>
    </source>
</evidence>
<dbReference type="Pfam" id="PF00486">
    <property type="entry name" value="Trans_reg_C"/>
    <property type="match status" value="1"/>
</dbReference>
<dbReference type="KEGG" id="pib:BBD41_02905"/>
<dbReference type="CDD" id="cd00383">
    <property type="entry name" value="trans_reg_C"/>
    <property type="match status" value="1"/>
</dbReference>
<dbReference type="InterPro" id="IPR001867">
    <property type="entry name" value="OmpR/PhoB-type_DNA-bd"/>
</dbReference>
<evidence type="ECO:0000256" key="5">
    <source>
        <dbReference type="ARBA" id="ARBA00023163"/>
    </source>
</evidence>
<evidence type="ECO:0000256" key="6">
    <source>
        <dbReference type="PROSITE-ProRule" id="PRU00169"/>
    </source>
</evidence>
<dbReference type="InterPro" id="IPR011006">
    <property type="entry name" value="CheY-like_superfamily"/>
</dbReference>
<dbReference type="InterPro" id="IPR039420">
    <property type="entry name" value="WalR-like"/>
</dbReference>
<reference evidence="10" key="1">
    <citation type="submission" date="2016-08" db="EMBL/GenBank/DDBJ databases">
        <title>Complete Genome Seqeunce of Paenibacillus sp. nov. IHBB 9852 from high altitute lake of Indian trans-Himalayas.</title>
        <authorList>
            <person name="Kiran S."/>
            <person name="Swarnkar M.K."/>
            <person name="Rana A."/>
            <person name="Tewari R."/>
            <person name="Gulati A."/>
        </authorList>
    </citation>
    <scope>NUCLEOTIDE SEQUENCE [LARGE SCALE GENOMIC DNA]</scope>
    <source>
        <strain evidence="10">IHBB 9852</strain>
    </source>
</reference>
<gene>
    <name evidence="10" type="ORF">BBD41_02905</name>
</gene>
<keyword evidence="4 7" id="KW-0238">DNA-binding</keyword>
<feature type="modified residue" description="4-aspartylphosphate" evidence="6">
    <location>
        <position position="53"/>
    </location>
</feature>
<evidence type="ECO:0000259" key="8">
    <source>
        <dbReference type="PROSITE" id="PS50110"/>
    </source>
</evidence>
<evidence type="ECO:0000256" key="3">
    <source>
        <dbReference type="ARBA" id="ARBA00023015"/>
    </source>
</evidence>
<evidence type="ECO:0000259" key="9">
    <source>
        <dbReference type="PROSITE" id="PS51755"/>
    </source>
</evidence>
<dbReference type="GO" id="GO:0005829">
    <property type="term" value="C:cytosol"/>
    <property type="evidence" value="ECO:0007669"/>
    <property type="project" value="TreeGrafter"/>
</dbReference>
<dbReference type="Gene3D" id="1.10.10.10">
    <property type="entry name" value="Winged helix-like DNA-binding domain superfamily/Winged helix DNA-binding domain"/>
    <property type="match status" value="1"/>
</dbReference>
<dbReference type="Pfam" id="PF00072">
    <property type="entry name" value="Response_reg"/>
    <property type="match status" value="1"/>
</dbReference>
<dbReference type="InterPro" id="IPR036388">
    <property type="entry name" value="WH-like_DNA-bd_sf"/>
</dbReference>
<feature type="domain" description="Response regulatory" evidence="8">
    <location>
        <begin position="4"/>
        <end position="117"/>
    </location>
</feature>
<keyword evidence="2" id="KW-0902">Two-component regulatory system</keyword>
<dbReference type="GO" id="GO:0032993">
    <property type="term" value="C:protein-DNA complex"/>
    <property type="evidence" value="ECO:0007669"/>
    <property type="project" value="TreeGrafter"/>
</dbReference>
<accession>A0A1B2DV82</accession>
<dbReference type="SUPFAM" id="SSF46894">
    <property type="entry name" value="C-terminal effector domain of the bipartite response regulators"/>
    <property type="match status" value="1"/>
</dbReference>
<dbReference type="RefSeq" id="WP_099476652.1">
    <property type="nucleotide sequence ID" value="NZ_CP016809.1"/>
</dbReference>
<dbReference type="PROSITE" id="PS50110">
    <property type="entry name" value="RESPONSE_REGULATORY"/>
    <property type="match status" value="1"/>
</dbReference>
<sequence length="239" mass="26984">MEILILIAADPSDRSRAVSVMLEEAGYQIAFAHHYSEVVSSIERTAPDILLIDSKLPGMSRFNLVERLTGNGKAVPVMVLGNDGAEEAVQALEAGAHDYIPQEWDPREMLARIANLLRIFQPVQREINEAIQIGDLVIDPLKRSVVRGEESVELTHREFDLLLFLAKRAGQVCTREDILRYVWDYDFHTGTNVVDVYILHLREKVDKGRKLKLLRTIRGAGYKLMAPDEIDVSAKNRLP</sequence>
<feature type="domain" description="OmpR/PhoB-type" evidence="9">
    <location>
        <begin position="128"/>
        <end position="226"/>
    </location>
</feature>
<dbReference type="AlphaFoldDB" id="A0A1B2DV82"/>
<dbReference type="SMART" id="SM00862">
    <property type="entry name" value="Trans_reg_C"/>
    <property type="match status" value="1"/>
</dbReference>
<dbReference type="PANTHER" id="PTHR48111:SF1">
    <property type="entry name" value="TWO-COMPONENT RESPONSE REGULATOR ORR33"/>
    <property type="match status" value="1"/>
</dbReference>
<organism evidence="10">
    <name type="scientific">Paenibacillus ihbetae</name>
    <dbReference type="NCBI Taxonomy" id="1870820"/>
    <lineage>
        <taxon>Bacteria</taxon>
        <taxon>Bacillati</taxon>
        <taxon>Bacillota</taxon>
        <taxon>Bacilli</taxon>
        <taxon>Bacillales</taxon>
        <taxon>Paenibacillaceae</taxon>
        <taxon>Paenibacillus</taxon>
    </lineage>
</organism>